<keyword evidence="15" id="KW-1185">Reference proteome</keyword>
<comment type="cofactor">
    <cofactor evidence="2">
        <name>a divalent metal cation</name>
        <dbReference type="ChEBI" id="CHEBI:60240"/>
    </cofactor>
</comment>
<dbReference type="SUPFAM" id="SSF89562">
    <property type="entry name" value="RraA-like"/>
    <property type="match status" value="1"/>
</dbReference>
<dbReference type="GO" id="GO:0046872">
    <property type="term" value="F:metal ion binding"/>
    <property type="evidence" value="ECO:0007669"/>
    <property type="project" value="UniProtKB-KW"/>
</dbReference>
<evidence type="ECO:0000256" key="10">
    <source>
        <dbReference type="ARBA" id="ARBA00030169"/>
    </source>
</evidence>
<comment type="cofactor">
    <cofactor evidence="13">
        <name>Mg(2+)</name>
        <dbReference type="ChEBI" id="CHEBI:18420"/>
    </cofactor>
</comment>
<dbReference type="PANTHER" id="PTHR33254">
    <property type="entry name" value="4-HYDROXY-4-METHYL-2-OXOGLUTARATE ALDOLASE 3-RELATED"/>
    <property type="match status" value="1"/>
</dbReference>
<evidence type="ECO:0000256" key="4">
    <source>
        <dbReference type="ARBA" id="ARBA00011233"/>
    </source>
</evidence>
<name>A0A496PID5_9MICC</name>
<reference evidence="14 15" key="1">
    <citation type="submission" date="2018-07" db="EMBL/GenBank/DDBJ databases">
        <title>Arthrobacter sp. nov., isolated from raw cow's milk with high bacterial count.</title>
        <authorList>
            <person name="Hahne J."/>
            <person name="Isele D."/>
            <person name="Lipski A."/>
        </authorList>
    </citation>
    <scope>NUCLEOTIDE SEQUENCE [LARGE SCALE GENOMIC DNA]</scope>
    <source>
        <strain evidence="14 15">JZ R-183</strain>
    </source>
</reference>
<keyword evidence="13" id="KW-0479">Metal-binding</keyword>
<dbReference type="EC" id="4.1.3.17" evidence="5"/>
<dbReference type="GO" id="GO:0047443">
    <property type="term" value="F:4-hydroxy-4-methyl-2-oxoglutarate aldolase activity"/>
    <property type="evidence" value="ECO:0007669"/>
    <property type="project" value="UniProtKB-EC"/>
</dbReference>
<dbReference type="Proteomes" id="UP000273119">
    <property type="component" value="Unassembled WGS sequence"/>
</dbReference>
<dbReference type="EMBL" id="QQXL01000005">
    <property type="protein sequence ID" value="RKW70249.1"/>
    <property type="molecule type" value="Genomic_DNA"/>
</dbReference>
<dbReference type="InterPro" id="IPR036704">
    <property type="entry name" value="RraA/RraA-like_sf"/>
</dbReference>
<dbReference type="GO" id="GO:0008948">
    <property type="term" value="F:oxaloacetate decarboxylase activity"/>
    <property type="evidence" value="ECO:0007669"/>
    <property type="project" value="UniProtKB-EC"/>
</dbReference>
<proteinExistence type="inferred from homology"/>
<dbReference type="Pfam" id="PF03737">
    <property type="entry name" value="RraA-like"/>
    <property type="match status" value="1"/>
</dbReference>
<protein>
    <recommendedName>
        <fullName evidence="7">Putative 4-hydroxy-4-methyl-2-oxoglutarate aldolase</fullName>
        <ecNumber evidence="6">4.1.1.112</ecNumber>
        <ecNumber evidence="5">4.1.3.17</ecNumber>
    </recommendedName>
    <alternativeName>
        <fullName evidence="11">Oxaloacetate decarboxylase</fullName>
    </alternativeName>
    <alternativeName>
        <fullName evidence="9">Regulator of ribonuclease activity homolog</fullName>
    </alternativeName>
    <alternativeName>
        <fullName evidence="10">RraA-like protein</fullName>
    </alternativeName>
</protein>
<dbReference type="EC" id="4.1.1.112" evidence="6"/>
<evidence type="ECO:0000256" key="5">
    <source>
        <dbReference type="ARBA" id="ARBA00012213"/>
    </source>
</evidence>
<evidence type="ECO:0000256" key="7">
    <source>
        <dbReference type="ARBA" id="ARBA00016549"/>
    </source>
</evidence>
<dbReference type="Gene3D" id="3.50.30.40">
    <property type="entry name" value="Ribonuclease E inhibitor RraA/RraA-like"/>
    <property type="match status" value="1"/>
</dbReference>
<evidence type="ECO:0000313" key="15">
    <source>
        <dbReference type="Proteomes" id="UP000273119"/>
    </source>
</evidence>
<evidence type="ECO:0000256" key="13">
    <source>
        <dbReference type="PIRSR" id="PIRSR605493-1"/>
    </source>
</evidence>
<evidence type="ECO:0000256" key="11">
    <source>
        <dbReference type="ARBA" id="ARBA00032305"/>
    </source>
</evidence>
<feature type="binding site" evidence="13">
    <location>
        <position position="102"/>
    </location>
    <ligand>
        <name>Mg(2+)</name>
        <dbReference type="ChEBI" id="CHEBI:18420"/>
    </ligand>
</feature>
<evidence type="ECO:0000256" key="12">
    <source>
        <dbReference type="ARBA" id="ARBA00047973"/>
    </source>
</evidence>
<comment type="function">
    <text evidence="8">Catalyzes the aldol cleavage of 4-hydroxy-4-methyl-2-oxoglutarate (HMG) into 2 molecules of pyruvate. Also contains a secondary oxaloacetate (OAA) decarboxylase activity due to the common pyruvate enolate transition state formed following C-C bond cleavage in the retro-aldol and decarboxylation reactions.</text>
</comment>
<dbReference type="RefSeq" id="WP_121485439.1">
    <property type="nucleotide sequence ID" value="NZ_QQXL01000005.1"/>
</dbReference>
<sequence length="220" mass="22775">MSATSQFVSPTAVAEQVARSRILSAELRPLWEGARLSGPAYTVRCAPGDNLMLHAAIHRAPAGSVLVVDGGDASHAIAGGNVCAVAHRRGIAGLIVDGAIRDVQEIRELGFPVFARAIVPKPGVKEVVLPLQEPVTCGGVLVGPGDFVVADEEGIVAVPAADIEDVMEAVDNKARQEAAQSLDEWAAEHQAKVDSVLRAANSQLASNRNRSALGDPGSAV</sequence>
<comment type="similarity">
    <text evidence="3">Belongs to the class II aldolase/RraA-like family.</text>
</comment>
<dbReference type="InterPro" id="IPR005493">
    <property type="entry name" value="RraA/RraA-like"/>
</dbReference>
<accession>A0A496PID5</accession>
<feature type="binding site" evidence="13">
    <location>
        <position position="101"/>
    </location>
    <ligand>
        <name>substrate</name>
    </ligand>
</feature>
<evidence type="ECO:0000256" key="8">
    <source>
        <dbReference type="ARBA" id="ARBA00025046"/>
    </source>
</evidence>
<evidence type="ECO:0000256" key="1">
    <source>
        <dbReference type="ARBA" id="ARBA00001342"/>
    </source>
</evidence>
<dbReference type="CDD" id="cd16841">
    <property type="entry name" value="RraA_family"/>
    <property type="match status" value="1"/>
</dbReference>
<evidence type="ECO:0000313" key="14">
    <source>
        <dbReference type="EMBL" id="RKW70249.1"/>
    </source>
</evidence>
<feature type="binding site" evidence="13">
    <location>
        <begin position="79"/>
        <end position="82"/>
    </location>
    <ligand>
        <name>substrate</name>
    </ligand>
</feature>
<organism evidence="14 15">
    <name type="scientific">Galactobacter caseinivorans</name>
    <dbReference type="NCBI Taxonomy" id="2676123"/>
    <lineage>
        <taxon>Bacteria</taxon>
        <taxon>Bacillati</taxon>
        <taxon>Actinomycetota</taxon>
        <taxon>Actinomycetes</taxon>
        <taxon>Micrococcales</taxon>
        <taxon>Micrococcaceae</taxon>
        <taxon>Galactobacter</taxon>
    </lineage>
</organism>
<gene>
    <name evidence="14" type="ORF">DWQ67_09960</name>
</gene>
<comment type="catalytic activity">
    <reaction evidence="12">
        <text>oxaloacetate + H(+) = pyruvate + CO2</text>
        <dbReference type="Rhea" id="RHEA:15641"/>
        <dbReference type="ChEBI" id="CHEBI:15361"/>
        <dbReference type="ChEBI" id="CHEBI:15378"/>
        <dbReference type="ChEBI" id="CHEBI:16452"/>
        <dbReference type="ChEBI" id="CHEBI:16526"/>
        <dbReference type="EC" id="4.1.1.112"/>
    </reaction>
</comment>
<comment type="caution">
    <text evidence="14">The sequence shown here is derived from an EMBL/GenBank/DDBJ whole genome shotgun (WGS) entry which is preliminary data.</text>
</comment>
<dbReference type="PANTHER" id="PTHR33254:SF4">
    <property type="entry name" value="4-HYDROXY-4-METHYL-2-OXOGLUTARATE ALDOLASE 3-RELATED"/>
    <property type="match status" value="1"/>
</dbReference>
<dbReference type="AlphaFoldDB" id="A0A496PID5"/>
<evidence type="ECO:0000256" key="6">
    <source>
        <dbReference type="ARBA" id="ARBA00012947"/>
    </source>
</evidence>
<keyword evidence="13" id="KW-0460">Magnesium</keyword>
<evidence type="ECO:0000256" key="3">
    <source>
        <dbReference type="ARBA" id="ARBA00008621"/>
    </source>
</evidence>
<evidence type="ECO:0000256" key="2">
    <source>
        <dbReference type="ARBA" id="ARBA00001968"/>
    </source>
</evidence>
<evidence type="ECO:0000256" key="9">
    <source>
        <dbReference type="ARBA" id="ARBA00029596"/>
    </source>
</evidence>
<comment type="catalytic activity">
    <reaction evidence="1">
        <text>4-hydroxy-4-methyl-2-oxoglutarate = 2 pyruvate</text>
        <dbReference type="Rhea" id="RHEA:22748"/>
        <dbReference type="ChEBI" id="CHEBI:15361"/>
        <dbReference type="ChEBI" id="CHEBI:58276"/>
        <dbReference type="EC" id="4.1.3.17"/>
    </reaction>
</comment>
<comment type="subunit">
    <text evidence="4">Homotrimer.</text>
</comment>